<proteinExistence type="predicted"/>
<dbReference type="Proteomes" id="UP000016491">
    <property type="component" value="Unassembled WGS sequence"/>
</dbReference>
<feature type="transmembrane region" description="Helical" evidence="1">
    <location>
        <begin position="39"/>
        <end position="59"/>
    </location>
</feature>
<name>A0ABC9TRA5_CLOSY</name>
<evidence type="ECO:0000313" key="3">
    <source>
        <dbReference type="Proteomes" id="UP000016491"/>
    </source>
</evidence>
<accession>A0ABC9TRA5</accession>
<organism evidence="2 3">
    <name type="scientific">[Clostridium] symbiosum ATCC 14940</name>
    <dbReference type="NCBI Taxonomy" id="411472"/>
    <lineage>
        <taxon>Bacteria</taxon>
        <taxon>Bacillati</taxon>
        <taxon>Bacillota</taxon>
        <taxon>Clostridia</taxon>
        <taxon>Lachnospirales</taxon>
        <taxon>Lachnospiraceae</taxon>
        <taxon>Otoolea</taxon>
    </lineage>
</organism>
<dbReference type="Pfam" id="PF15562">
    <property type="entry name" value="Imm17"/>
    <property type="match status" value="1"/>
</dbReference>
<evidence type="ECO:0008006" key="4">
    <source>
        <dbReference type="Google" id="ProtNLM"/>
    </source>
</evidence>
<evidence type="ECO:0000313" key="2">
    <source>
        <dbReference type="EMBL" id="ERI73688.1"/>
    </source>
</evidence>
<evidence type="ECO:0000256" key="1">
    <source>
        <dbReference type="SAM" id="Phobius"/>
    </source>
</evidence>
<keyword evidence="1" id="KW-0472">Membrane</keyword>
<sequence>MAEKDCGEIGFAEKSKPTAGKKRVIYGECCCILERPWQYVVIAGGGLTLLGAIFNWRWVTSPEGERPNGPGRFIYDLFGQGGYRVFMGILGVVIIACGIFFLFVVR</sequence>
<keyword evidence="1" id="KW-1133">Transmembrane helix</keyword>
<dbReference type="AlphaFoldDB" id="A0ABC9TRA5"/>
<gene>
    <name evidence="2" type="ORF">CLOSYM_04716</name>
</gene>
<reference evidence="2 3" key="1">
    <citation type="submission" date="2013-07" db="EMBL/GenBank/DDBJ databases">
        <authorList>
            <person name="Weinstock G."/>
            <person name="Sodergren E."/>
            <person name="Wylie T."/>
            <person name="Fulton L."/>
            <person name="Fulton R."/>
            <person name="Fronick C."/>
            <person name="O'Laughlin M."/>
            <person name="Godfrey J."/>
            <person name="Miner T."/>
            <person name="Herter B."/>
            <person name="Appelbaum E."/>
            <person name="Cordes M."/>
            <person name="Lek S."/>
            <person name="Wollam A."/>
            <person name="Pepin K.H."/>
            <person name="Palsikar V.B."/>
            <person name="Mitreva M."/>
            <person name="Wilson R.K."/>
        </authorList>
    </citation>
    <scope>NUCLEOTIDE SEQUENCE [LARGE SCALE GENOMIC DNA]</scope>
    <source>
        <strain evidence="2 3">ATCC 14940</strain>
    </source>
</reference>
<feature type="transmembrane region" description="Helical" evidence="1">
    <location>
        <begin position="85"/>
        <end position="105"/>
    </location>
</feature>
<comment type="caution">
    <text evidence="2">The sequence shown here is derived from an EMBL/GenBank/DDBJ whole genome shotgun (WGS) entry which is preliminary data.</text>
</comment>
<keyword evidence="1" id="KW-0812">Transmembrane</keyword>
<dbReference type="EMBL" id="AWSU01000376">
    <property type="protein sequence ID" value="ERI73688.1"/>
    <property type="molecule type" value="Genomic_DNA"/>
</dbReference>
<dbReference type="InterPro" id="IPR029087">
    <property type="entry name" value="Imm17"/>
</dbReference>
<protein>
    <recommendedName>
        <fullName evidence="4">Tat pathway signal sequence domain protein</fullName>
    </recommendedName>
</protein>
<dbReference type="RefSeq" id="WP_021642015.1">
    <property type="nucleotide sequence ID" value="NZ_KE992895.1"/>
</dbReference>